<dbReference type="SUPFAM" id="SSF54791">
    <property type="entry name" value="Eukaryotic type KH-domain (KH-domain type I)"/>
    <property type="match status" value="1"/>
</dbReference>
<dbReference type="Gene3D" id="3.30.1370.10">
    <property type="entry name" value="K Homology domain, type 1"/>
    <property type="match status" value="1"/>
</dbReference>
<dbReference type="EMBL" id="MEYS01000001">
    <property type="protein sequence ID" value="OGD34486.1"/>
    <property type="molecule type" value="Genomic_DNA"/>
</dbReference>
<dbReference type="GO" id="GO:0016787">
    <property type="term" value="F:hydrolase activity"/>
    <property type="evidence" value="ECO:0007669"/>
    <property type="project" value="UniProtKB-KW"/>
</dbReference>
<dbReference type="InterPro" id="IPR036612">
    <property type="entry name" value="KH_dom_type_1_sf"/>
</dbReference>
<evidence type="ECO:0000256" key="3">
    <source>
        <dbReference type="ARBA" id="ARBA00022801"/>
    </source>
</evidence>
<dbReference type="Pfam" id="PF01966">
    <property type="entry name" value="HD"/>
    <property type="match status" value="1"/>
</dbReference>
<dbReference type="Pfam" id="PF00013">
    <property type="entry name" value="KH_1"/>
    <property type="match status" value="1"/>
</dbReference>
<dbReference type="InterPro" id="IPR003607">
    <property type="entry name" value="HD/PDEase_dom"/>
</dbReference>
<sequence>MDILSSAAWSLIFLLGIIGMLAGIPLGYLVRKKIAKIQIGTLENKLDKMTEESHAKAKGVLLSAKEEAVRILEEARKEEKEREQQLAKHEERVAHREDMLDKKGAEYERAEKDLLSKAEKVKQIKEEIDQMREKEALALEKISGYSKEKAKEELFNTTEQLYKEDILVRIRKIEKEGKEEFEKKANAILATVIQRYAGSHVSEFSTTTVTIPSDEMKGKIIGREGRNIRTLERLTGAEIIVDDTPGAIVISCFDPIRRQVCKMALDILLSDGRIQPARIEEAVEKAKADITNKVKQEGEAAVEEVGLVGIDPRLVNLLGRLHYRTSFGQNVLRHSIEAAHVSAMLAEELGGDVQIARMGALFHDIGKAVDHEVQGTHVEIGRKILEKFGVDHRVVQAMQSHHEEYPYETLESIIVQIAEAISASRPGARRGTIETYLRRLEELEAIAMSFEGVEKVYAISAGREVRVFVTPEKIDDLGARKLARAVADRIQQELKYPGEIKVNVIRETRVLEFAR</sequence>
<dbReference type="GO" id="GO:0006402">
    <property type="term" value="P:mRNA catabolic process"/>
    <property type="evidence" value="ECO:0007669"/>
    <property type="project" value="UniProtKB-UniRule"/>
</dbReference>
<dbReference type="GO" id="GO:0003723">
    <property type="term" value="F:RNA binding"/>
    <property type="evidence" value="ECO:0007669"/>
    <property type="project" value="UniProtKB-UniRule"/>
</dbReference>
<keyword evidence="5" id="KW-0472">Membrane</keyword>
<dbReference type="InterPro" id="IPR004087">
    <property type="entry name" value="KH_dom"/>
</dbReference>
<feature type="coiled-coil region" evidence="7">
    <location>
        <begin position="32"/>
        <end position="141"/>
    </location>
</feature>
<evidence type="ECO:0000256" key="6">
    <source>
        <dbReference type="NCBIfam" id="TIGR03319"/>
    </source>
</evidence>
<dbReference type="InterPro" id="IPR006675">
    <property type="entry name" value="HDIG_dom"/>
</dbReference>
<dbReference type="NCBIfam" id="TIGR00277">
    <property type="entry name" value="HDIG"/>
    <property type="match status" value="1"/>
</dbReference>
<dbReference type="InterPro" id="IPR017705">
    <property type="entry name" value="Ribonuclease_Y"/>
</dbReference>
<feature type="transmembrane region" description="Helical" evidence="5">
    <location>
        <begin position="6"/>
        <end position="30"/>
    </location>
</feature>
<keyword evidence="2 5" id="KW-0255">Endonuclease</keyword>
<keyword evidence="4 5" id="KW-0694">RNA-binding</keyword>
<name>A0A1F5BV40_9BACT</name>
<keyword evidence="3 5" id="KW-0378">Hydrolase</keyword>
<protein>
    <recommendedName>
        <fullName evidence="5 6">Ribonuclease Y</fullName>
        <shortName evidence="5">RNase Y</shortName>
        <ecNumber evidence="5 6">3.1.-.-</ecNumber>
    </recommendedName>
</protein>
<dbReference type="SUPFAM" id="SSF109604">
    <property type="entry name" value="HD-domain/PDEase-like"/>
    <property type="match status" value="1"/>
</dbReference>
<reference evidence="9 10" key="1">
    <citation type="journal article" date="2016" name="Nat. Commun.">
        <title>Thousands of microbial genomes shed light on interconnected biogeochemical processes in an aquifer system.</title>
        <authorList>
            <person name="Anantharaman K."/>
            <person name="Brown C.T."/>
            <person name="Hug L.A."/>
            <person name="Sharon I."/>
            <person name="Castelle C.J."/>
            <person name="Probst A.J."/>
            <person name="Thomas B.C."/>
            <person name="Singh A."/>
            <person name="Wilkins M.J."/>
            <person name="Karaoz U."/>
            <person name="Brodie E.L."/>
            <person name="Williams K.H."/>
            <person name="Hubbard S.S."/>
            <person name="Banfield J.F."/>
        </authorList>
    </citation>
    <scope>NUCLEOTIDE SEQUENCE [LARGE SCALE GENOMIC DNA]</scope>
</reference>
<comment type="subcellular location">
    <subcellularLocation>
        <location evidence="5">Cell membrane</location>
        <topology evidence="5">Single-pass membrane protein</topology>
    </subcellularLocation>
</comment>
<dbReference type="Pfam" id="PF12072">
    <property type="entry name" value="RNase_Y_N"/>
    <property type="match status" value="1"/>
</dbReference>
<dbReference type="InterPro" id="IPR006674">
    <property type="entry name" value="HD_domain"/>
</dbReference>
<dbReference type="PANTHER" id="PTHR12826:SF15">
    <property type="entry name" value="RIBONUCLEASE Y"/>
    <property type="match status" value="1"/>
</dbReference>
<evidence type="ECO:0000256" key="7">
    <source>
        <dbReference type="SAM" id="Coils"/>
    </source>
</evidence>
<comment type="caution">
    <text evidence="9">The sequence shown here is derived from an EMBL/GenBank/DDBJ whole genome shotgun (WGS) entry which is preliminary data.</text>
</comment>
<dbReference type="PROSITE" id="PS50084">
    <property type="entry name" value="KH_TYPE_1"/>
    <property type="match status" value="1"/>
</dbReference>
<evidence type="ECO:0000313" key="9">
    <source>
        <dbReference type="EMBL" id="OGD34486.1"/>
    </source>
</evidence>
<gene>
    <name evidence="5" type="primary">rny</name>
    <name evidence="9" type="ORF">A2988_03125</name>
</gene>
<keyword evidence="5" id="KW-0812">Transmembrane</keyword>
<keyword evidence="1 5" id="KW-0540">Nuclease</keyword>
<dbReference type="GO" id="GO:0004521">
    <property type="term" value="F:RNA endonuclease activity"/>
    <property type="evidence" value="ECO:0007669"/>
    <property type="project" value="UniProtKB-UniRule"/>
</dbReference>
<evidence type="ECO:0000313" key="10">
    <source>
        <dbReference type="Proteomes" id="UP000176650"/>
    </source>
</evidence>
<dbReference type="Gene3D" id="1.10.3210.10">
    <property type="entry name" value="Hypothetical protein af1432"/>
    <property type="match status" value="1"/>
</dbReference>
<keyword evidence="5" id="KW-1003">Cell membrane</keyword>
<dbReference type="STRING" id="1797298.A2988_03125"/>
<evidence type="ECO:0000256" key="1">
    <source>
        <dbReference type="ARBA" id="ARBA00022722"/>
    </source>
</evidence>
<dbReference type="PROSITE" id="PS51831">
    <property type="entry name" value="HD"/>
    <property type="match status" value="1"/>
</dbReference>
<dbReference type="CDD" id="cd00077">
    <property type="entry name" value="HDc"/>
    <property type="match status" value="1"/>
</dbReference>
<keyword evidence="7" id="KW-0175">Coiled coil</keyword>
<evidence type="ECO:0000256" key="2">
    <source>
        <dbReference type="ARBA" id="ARBA00022759"/>
    </source>
</evidence>
<evidence type="ECO:0000256" key="4">
    <source>
        <dbReference type="ARBA" id="ARBA00022884"/>
    </source>
</evidence>
<feature type="domain" description="HD" evidence="8">
    <location>
        <begin position="331"/>
        <end position="424"/>
    </location>
</feature>
<dbReference type="HAMAP" id="MF_00335">
    <property type="entry name" value="RNase_Y"/>
    <property type="match status" value="1"/>
</dbReference>
<evidence type="ECO:0000256" key="5">
    <source>
        <dbReference type="HAMAP-Rule" id="MF_00335"/>
    </source>
</evidence>
<dbReference type="SMART" id="SM00322">
    <property type="entry name" value="KH"/>
    <property type="match status" value="1"/>
</dbReference>
<dbReference type="InterPro" id="IPR004088">
    <property type="entry name" value="KH_dom_type_1"/>
</dbReference>
<dbReference type="PANTHER" id="PTHR12826">
    <property type="entry name" value="RIBONUCLEASE Y"/>
    <property type="match status" value="1"/>
</dbReference>
<dbReference type="CDD" id="cd22431">
    <property type="entry name" value="KH-I_RNaseY"/>
    <property type="match status" value="1"/>
</dbReference>
<dbReference type="SMART" id="SM00471">
    <property type="entry name" value="HDc"/>
    <property type="match status" value="1"/>
</dbReference>
<comment type="similarity">
    <text evidence="5">Belongs to the RNase Y family.</text>
</comment>
<dbReference type="InterPro" id="IPR022711">
    <property type="entry name" value="RNase_Y_N"/>
</dbReference>
<accession>A0A1F5BV40</accession>
<keyword evidence="5" id="KW-1133">Transmembrane helix</keyword>
<dbReference type="NCBIfam" id="TIGR03319">
    <property type="entry name" value="RNase_Y"/>
    <property type="match status" value="1"/>
</dbReference>
<dbReference type="EC" id="3.1.-.-" evidence="5 6"/>
<proteinExistence type="inferred from homology"/>
<comment type="function">
    <text evidence="5">Endoribonuclease that initiates mRNA decay.</text>
</comment>
<dbReference type="AlphaFoldDB" id="A0A1F5BV40"/>
<organism evidence="9 10">
    <name type="scientific">Candidatus Azambacteria bacterium RIFCSPLOWO2_01_FULL_46_25</name>
    <dbReference type="NCBI Taxonomy" id="1797298"/>
    <lineage>
        <taxon>Bacteria</taxon>
        <taxon>Candidatus Azamiibacteriota</taxon>
    </lineage>
</organism>
<dbReference type="GO" id="GO:0005886">
    <property type="term" value="C:plasma membrane"/>
    <property type="evidence" value="ECO:0007669"/>
    <property type="project" value="UniProtKB-SubCell"/>
</dbReference>
<dbReference type="Proteomes" id="UP000176650">
    <property type="component" value="Unassembled WGS sequence"/>
</dbReference>
<evidence type="ECO:0000259" key="8">
    <source>
        <dbReference type="PROSITE" id="PS51831"/>
    </source>
</evidence>